<organism evidence="1 2">
    <name type="scientific">Blastococcus carthaginiensis</name>
    <dbReference type="NCBI Taxonomy" id="3050034"/>
    <lineage>
        <taxon>Bacteria</taxon>
        <taxon>Bacillati</taxon>
        <taxon>Actinomycetota</taxon>
        <taxon>Actinomycetes</taxon>
        <taxon>Geodermatophilales</taxon>
        <taxon>Geodermatophilaceae</taxon>
        <taxon>Blastococcus</taxon>
    </lineage>
</organism>
<evidence type="ECO:0000313" key="2">
    <source>
        <dbReference type="Proteomes" id="UP001233673"/>
    </source>
</evidence>
<dbReference type="EMBL" id="JASNFN010000004">
    <property type="protein sequence ID" value="MDP5182389.1"/>
    <property type="molecule type" value="Genomic_DNA"/>
</dbReference>
<comment type="caution">
    <text evidence="1">The sequence shown here is derived from an EMBL/GenBank/DDBJ whole genome shotgun (WGS) entry which is preliminary data.</text>
</comment>
<reference evidence="2" key="1">
    <citation type="submission" date="2023-05" db="EMBL/GenBank/DDBJ databases">
        <title>Draft genome of Pseudofrankia sp. BMG5.37.</title>
        <authorList>
            <person name="Gtari M."/>
            <person name="Ghodhbane F."/>
            <person name="Sbissi I."/>
        </authorList>
    </citation>
    <scope>NUCLEOTIDE SEQUENCE [LARGE SCALE GENOMIC DNA]</scope>
    <source>
        <strain evidence="2">BMG 814</strain>
    </source>
</reference>
<accession>A0ABT9I9Z9</accession>
<protein>
    <recommendedName>
        <fullName evidence="3">Transposase IS701-like DDE domain-containing protein</fullName>
    </recommendedName>
</protein>
<evidence type="ECO:0008006" key="3">
    <source>
        <dbReference type="Google" id="ProtNLM"/>
    </source>
</evidence>
<dbReference type="Proteomes" id="UP001233673">
    <property type="component" value="Unassembled WGS sequence"/>
</dbReference>
<evidence type="ECO:0000313" key="1">
    <source>
        <dbReference type="EMBL" id="MDP5182389.1"/>
    </source>
</evidence>
<sequence>MKIVHQYRLYTHVVDTSGATDVLTAAIRVDRRGRKALCPPRTFLILGLLAAGSGKLTVERMHRIATRELPREVQWELSILRRSDAGVTVMPVSELYYLTKTITARLDASSSRAAALTAEQRRPRSQWLEEIVDRLLCATLPHRPGSSYALDETAIWAWARGRKRTGGDAAVSACPDARWGSKTGKDGASHAYFGYAMHALVRIPDLRPGPIATDADDPALIEAITVTPASTDVVDVSLALLDRVRARRAVRDLAADRHYSYKEWGRWARELWLRGIHPVVDLRSDEQGFRDYNSTRIAAGWPHCPATPDRLGTLPRPAPNAGEADRTAFQEQIAERFPYAMRRVGSHIPDGRTRWECPARAGKLGCPLVAGTVQVARELQLPVITAPPAEPEREACCTQRTFMIRVQQPQPGD</sequence>
<gene>
    <name evidence="1" type="ORF">QOZ88_07040</name>
</gene>
<keyword evidence="2" id="KW-1185">Reference proteome</keyword>
<name>A0ABT9I9Z9_9ACTN</name>
<dbReference type="RefSeq" id="WP_305999081.1">
    <property type="nucleotide sequence ID" value="NZ_JASNFN010000004.1"/>
</dbReference>
<proteinExistence type="predicted"/>